<dbReference type="Proteomes" id="UP000030752">
    <property type="component" value="Unassembled WGS sequence"/>
</dbReference>
<sequence>MASQSTHAGKKRRAEGPPNVRSAPKRRKPDIPTEHVSKGEINIANFVKAREFEIKALEKNMRDMRKSLSSRAFQQVPRHMRRRTASHNVKKVPRRLRKRALREMREDNTPTVSKRTRAPSRKLRLRLETAKSLKKLNQRSKTVRQKKKEAKAKDKPKETDPEKQVEIVRVPKIKKNIPAKPPTATTKYRRRQVNKTWLPTHLWHTKRAHMTRPIEPLWNLAIPLRPTEKSYRPSHRAAGTRGCIAWDTSYMSTVACLGTDHTLLNMLEALGFAPATESVAKMKRWKSGTRFAEGYCHMIDGAKSLLGPMLVLWVGSAEPPAKTTVQEGVAAGDAAAPGSVKEHKKVKLDRKIFIRVHPSFFKDFWTHLLRAAKSQKPQVLVEDLRFEIGSIHITGPASTEALLAVLKPRHPPSEEKTAVKTWASLAGLSNPGSLPDRTLMPLEIVDPRLSHPPKQVKVPSDSDSLNRLTELIATWPPDQNPVPTSLATHKARWIASTRLPSQKSINRRRAEAGPGKSIPVLDKDPQIPVLLLSHRAPNRDSNSQGSWTVLLPWCCVDAVWRSLLYYPIATGGTPRFGGLYQTQQIAFEQLVPWFPADMPGTAAGKAWERTQSEKRFDAWIRRPPSRRMRWELVDLGLGRKGEVGRGWCCDWEYLFKDTVEMDEPPAKSPEVEPESIEVDAQGDQQEEERGRRRNTSSPETTPEPEAATGISETEYNQVAPPEAAILLKPTESKGVTDSGLSDIPAIATVRIRLLTKGTPQAGARIYRLPQPDKIAANTATQPSSAPVQSSLPASAVERSNAGVVLAQPEPAAPQPSTPTPSLPASAEVHTSTYPSTTTTISDPPTSASHAPSLAAQRPPTSLNPSSTAFSTLPQPNTPTTQRAKWLSLVPPTFYASHHKPSNTNHTARPLPKPATNHRNLPSKPTVHAAGPDDFALSRLSVLPRNAPQAIVDEYAAKPLSPAEQEAWARAELLRELARGENLGAGEKWDVEKGLVECPDKEELVGFVTSGGYNLGEGRGTAVGGLWVQRVREGWRVEDEEERKGEGGAEGKKLRERRVRERRLCVVRNAGEAVGRLGVWEVC</sequence>
<evidence type="ECO:0000256" key="1">
    <source>
        <dbReference type="ARBA" id="ARBA00004123"/>
    </source>
</evidence>
<dbReference type="STRING" id="1220924.W2RVA5"/>
<feature type="compositionally biased region" description="Basic and acidic residues" evidence="4">
    <location>
        <begin position="29"/>
        <end position="38"/>
    </location>
</feature>
<feature type="domain" description="Pop1 N-terminal" evidence="5">
    <location>
        <begin position="46"/>
        <end position="256"/>
    </location>
</feature>
<dbReference type="InterPro" id="IPR012590">
    <property type="entry name" value="POPLD_dom"/>
</dbReference>
<feature type="compositionally biased region" description="Basic residues" evidence="4">
    <location>
        <begin position="132"/>
        <end position="150"/>
    </location>
</feature>
<dbReference type="EMBL" id="KB822720">
    <property type="protein sequence ID" value="ETN40245.1"/>
    <property type="molecule type" value="Genomic_DNA"/>
</dbReference>
<evidence type="ECO:0000259" key="7">
    <source>
        <dbReference type="Pfam" id="PF22770"/>
    </source>
</evidence>
<dbReference type="OrthoDB" id="442863at2759"/>
<keyword evidence="2" id="KW-0819">tRNA processing</keyword>
<dbReference type="FunCoup" id="W2RVA5">
    <property type="interactions" value="104"/>
</dbReference>
<evidence type="ECO:0000256" key="2">
    <source>
        <dbReference type="ARBA" id="ARBA00022694"/>
    </source>
</evidence>
<feature type="region of interest" description="Disordered" evidence="4">
    <location>
        <begin position="1"/>
        <end position="38"/>
    </location>
</feature>
<dbReference type="PANTHER" id="PTHR22731:SF3">
    <property type="entry name" value="RIBONUCLEASES P_MRP PROTEIN SUBUNIT POP1"/>
    <property type="match status" value="1"/>
</dbReference>
<dbReference type="InterPro" id="IPR055079">
    <property type="entry name" value="POP1_C"/>
</dbReference>
<dbReference type="RefSeq" id="XP_008717088.1">
    <property type="nucleotide sequence ID" value="XM_008718866.1"/>
</dbReference>
<feature type="domain" description="POPLD" evidence="6">
    <location>
        <begin position="546"/>
        <end position="651"/>
    </location>
</feature>
<feature type="region of interest" description="Disordered" evidence="4">
    <location>
        <begin position="662"/>
        <end position="716"/>
    </location>
</feature>
<dbReference type="GeneID" id="19971860"/>
<feature type="compositionally biased region" description="Low complexity" evidence="4">
    <location>
        <begin position="822"/>
        <end position="848"/>
    </location>
</feature>
<proteinExistence type="predicted"/>
<feature type="region of interest" description="Disordered" evidence="4">
    <location>
        <begin position="808"/>
        <end position="880"/>
    </location>
</feature>
<feature type="domain" description="POP1 C-terminal" evidence="7">
    <location>
        <begin position="987"/>
        <end position="1081"/>
    </location>
</feature>
<evidence type="ECO:0000313" key="8">
    <source>
        <dbReference type="EMBL" id="ETN40245.1"/>
    </source>
</evidence>
<feature type="compositionally biased region" description="Basic residues" evidence="4">
    <location>
        <begin position="114"/>
        <end position="124"/>
    </location>
</feature>
<protein>
    <submittedName>
        <fullName evidence="8">Uncharacterized protein</fullName>
    </submittedName>
</protein>
<dbReference type="PANTHER" id="PTHR22731">
    <property type="entry name" value="RIBONUCLEASES P/MRP PROTEIN SUBUNIT POP1"/>
    <property type="match status" value="1"/>
</dbReference>
<dbReference type="GO" id="GO:0005655">
    <property type="term" value="C:nucleolar ribonuclease P complex"/>
    <property type="evidence" value="ECO:0007669"/>
    <property type="project" value="InterPro"/>
</dbReference>
<keyword evidence="3" id="KW-0539">Nucleus</keyword>
<feature type="compositionally biased region" description="Pro residues" evidence="4">
    <location>
        <begin position="810"/>
        <end position="821"/>
    </location>
</feature>
<dbReference type="HOGENOM" id="CLU_007205_0_0_1"/>
<feature type="compositionally biased region" description="Basic and acidic residues" evidence="4">
    <location>
        <begin position="151"/>
        <end position="163"/>
    </location>
</feature>
<feature type="region of interest" description="Disordered" evidence="4">
    <location>
        <begin position="895"/>
        <end position="925"/>
    </location>
</feature>
<dbReference type="Pfam" id="PF08170">
    <property type="entry name" value="POPLD"/>
    <property type="match status" value="1"/>
</dbReference>
<name>W2RVA5_CYPE1</name>
<feature type="compositionally biased region" description="Polar residues" evidence="4">
    <location>
        <begin position="777"/>
        <end position="792"/>
    </location>
</feature>
<gene>
    <name evidence="8" type="ORF">HMPREF1541_04521</name>
</gene>
<dbReference type="InterPro" id="IPR009723">
    <property type="entry name" value="Pop1_N"/>
</dbReference>
<feature type="region of interest" description="Disordered" evidence="4">
    <location>
        <begin position="70"/>
        <end position="91"/>
    </location>
</feature>
<keyword evidence="9" id="KW-1185">Reference proteome</keyword>
<dbReference type="InterPro" id="IPR039182">
    <property type="entry name" value="Pop1"/>
</dbReference>
<accession>W2RVA5</accession>
<reference evidence="8 9" key="1">
    <citation type="submission" date="2013-03" db="EMBL/GenBank/DDBJ databases">
        <title>The Genome Sequence of Phialophora europaea CBS 101466.</title>
        <authorList>
            <consortium name="The Broad Institute Genomics Platform"/>
            <person name="Cuomo C."/>
            <person name="de Hoog S."/>
            <person name="Gorbushina A."/>
            <person name="Walker B."/>
            <person name="Young S.K."/>
            <person name="Zeng Q."/>
            <person name="Gargeya S."/>
            <person name="Fitzgerald M."/>
            <person name="Haas B."/>
            <person name="Abouelleil A."/>
            <person name="Allen A.W."/>
            <person name="Alvarado L."/>
            <person name="Arachchi H.M."/>
            <person name="Berlin A.M."/>
            <person name="Chapman S.B."/>
            <person name="Gainer-Dewar J."/>
            <person name="Goldberg J."/>
            <person name="Griggs A."/>
            <person name="Gujja S."/>
            <person name="Hansen M."/>
            <person name="Howarth C."/>
            <person name="Imamovic A."/>
            <person name="Ireland A."/>
            <person name="Larimer J."/>
            <person name="McCowan C."/>
            <person name="Murphy C."/>
            <person name="Pearson M."/>
            <person name="Poon T.W."/>
            <person name="Priest M."/>
            <person name="Roberts A."/>
            <person name="Saif S."/>
            <person name="Shea T."/>
            <person name="Sisk P."/>
            <person name="Sykes S."/>
            <person name="Wortman J."/>
            <person name="Nusbaum C."/>
            <person name="Birren B."/>
        </authorList>
    </citation>
    <scope>NUCLEOTIDE SEQUENCE [LARGE SCALE GENOMIC DNA]</scope>
    <source>
        <strain evidence="8 9">CBS 101466</strain>
    </source>
</reference>
<evidence type="ECO:0000259" key="5">
    <source>
        <dbReference type="Pfam" id="PF06978"/>
    </source>
</evidence>
<organism evidence="8 9">
    <name type="scientific">Cyphellophora europaea (strain CBS 101466)</name>
    <name type="common">Phialophora europaea</name>
    <dbReference type="NCBI Taxonomy" id="1220924"/>
    <lineage>
        <taxon>Eukaryota</taxon>
        <taxon>Fungi</taxon>
        <taxon>Dikarya</taxon>
        <taxon>Ascomycota</taxon>
        <taxon>Pezizomycotina</taxon>
        <taxon>Eurotiomycetes</taxon>
        <taxon>Chaetothyriomycetidae</taxon>
        <taxon>Chaetothyriales</taxon>
        <taxon>Cyphellophoraceae</taxon>
        <taxon>Cyphellophora</taxon>
    </lineage>
</organism>
<evidence type="ECO:0000256" key="4">
    <source>
        <dbReference type="SAM" id="MobiDB-lite"/>
    </source>
</evidence>
<comment type="subcellular location">
    <subcellularLocation>
        <location evidence="1">Nucleus</location>
    </subcellularLocation>
</comment>
<evidence type="ECO:0000259" key="6">
    <source>
        <dbReference type="Pfam" id="PF08170"/>
    </source>
</evidence>
<evidence type="ECO:0000256" key="3">
    <source>
        <dbReference type="ARBA" id="ARBA00023242"/>
    </source>
</evidence>
<dbReference type="VEuPathDB" id="FungiDB:HMPREF1541_04521"/>
<dbReference type="InParanoid" id="W2RVA5"/>
<feature type="compositionally biased region" description="Basic residues" evidence="4">
    <location>
        <begin position="78"/>
        <end position="91"/>
    </location>
</feature>
<feature type="region of interest" description="Disordered" evidence="4">
    <location>
        <begin position="104"/>
        <end position="163"/>
    </location>
</feature>
<dbReference type="AlphaFoldDB" id="W2RVA5"/>
<evidence type="ECO:0000313" key="9">
    <source>
        <dbReference type="Proteomes" id="UP000030752"/>
    </source>
</evidence>
<feature type="compositionally biased region" description="Polar residues" evidence="4">
    <location>
        <begin position="858"/>
        <end position="880"/>
    </location>
</feature>
<dbReference type="eggNOG" id="KOG3322">
    <property type="taxonomic scope" value="Eukaryota"/>
</dbReference>
<feature type="region of interest" description="Disordered" evidence="4">
    <location>
        <begin position="776"/>
        <end position="795"/>
    </location>
</feature>
<dbReference type="GO" id="GO:0001682">
    <property type="term" value="P:tRNA 5'-leader removal"/>
    <property type="evidence" value="ECO:0007669"/>
    <property type="project" value="InterPro"/>
</dbReference>
<dbReference type="Pfam" id="PF22770">
    <property type="entry name" value="POP1_C"/>
    <property type="match status" value="1"/>
</dbReference>
<dbReference type="GO" id="GO:0000172">
    <property type="term" value="C:ribonuclease MRP complex"/>
    <property type="evidence" value="ECO:0007669"/>
    <property type="project" value="InterPro"/>
</dbReference>
<dbReference type="Pfam" id="PF06978">
    <property type="entry name" value="POP1_N"/>
    <property type="match status" value="1"/>
</dbReference>